<feature type="region of interest" description="Disordered" evidence="7">
    <location>
        <begin position="17"/>
        <end position="38"/>
    </location>
</feature>
<feature type="compositionally biased region" description="Polar residues" evidence="7">
    <location>
        <begin position="17"/>
        <end position="36"/>
    </location>
</feature>
<dbReference type="SUPFAM" id="SSF57667">
    <property type="entry name" value="beta-beta-alpha zinc fingers"/>
    <property type="match status" value="1"/>
</dbReference>
<keyword evidence="10" id="KW-1185">Reference proteome</keyword>
<keyword evidence="3" id="KW-0677">Repeat</keyword>
<protein>
    <recommendedName>
        <fullName evidence="8">C2H2-type domain-containing protein</fullName>
    </recommendedName>
</protein>
<dbReference type="InterPro" id="IPR013087">
    <property type="entry name" value="Znf_C2H2_type"/>
</dbReference>
<feature type="domain" description="C2H2-type" evidence="8">
    <location>
        <begin position="47"/>
        <end position="68"/>
    </location>
</feature>
<dbReference type="PANTHER" id="PTHR23067">
    <property type="entry name" value="DOUBLE-STRANDED RNA-BINDING ZINC FINGER PROTEIN"/>
    <property type="match status" value="1"/>
</dbReference>
<accession>A0ABQ9U0J9</accession>
<evidence type="ECO:0000256" key="3">
    <source>
        <dbReference type="ARBA" id="ARBA00022737"/>
    </source>
</evidence>
<dbReference type="EMBL" id="JASSZA010000017">
    <property type="protein sequence ID" value="KAK2090265.1"/>
    <property type="molecule type" value="Genomic_DNA"/>
</dbReference>
<evidence type="ECO:0000256" key="1">
    <source>
        <dbReference type="ARBA" id="ARBA00004123"/>
    </source>
</evidence>
<evidence type="ECO:0000313" key="9">
    <source>
        <dbReference type="EMBL" id="KAK2090265.1"/>
    </source>
</evidence>
<dbReference type="InterPro" id="IPR036236">
    <property type="entry name" value="Znf_C2H2_sf"/>
</dbReference>
<evidence type="ECO:0000256" key="4">
    <source>
        <dbReference type="ARBA" id="ARBA00022771"/>
    </source>
</evidence>
<keyword evidence="2" id="KW-0479">Metal-binding</keyword>
<evidence type="ECO:0000256" key="7">
    <source>
        <dbReference type="SAM" id="MobiDB-lite"/>
    </source>
</evidence>
<evidence type="ECO:0000256" key="2">
    <source>
        <dbReference type="ARBA" id="ARBA00022723"/>
    </source>
</evidence>
<keyword evidence="6" id="KW-0539">Nucleus</keyword>
<name>A0ABQ9U0J9_SAGOE</name>
<reference evidence="9 10" key="1">
    <citation type="submission" date="2023-05" db="EMBL/GenBank/DDBJ databases">
        <title>B98-5 Cell Line De Novo Hybrid Assembly: An Optical Mapping Approach.</title>
        <authorList>
            <person name="Kananen K."/>
            <person name="Auerbach J.A."/>
            <person name="Kautto E."/>
            <person name="Blachly J.S."/>
        </authorList>
    </citation>
    <scope>NUCLEOTIDE SEQUENCE [LARGE SCALE GENOMIC DNA]</scope>
    <source>
        <strain evidence="9">B95-8</strain>
        <tissue evidence="9">Cell line</tissue>
    </source>
</reference>
<proteinExistence type="predicted"/>
<keyword evidence="5" id="KW-0862">Zinc</keyword>
<dbReference type="PANTHER" id="PTHR23067:SF12">
    <property type="entry name" value="ZINC FINGER PROTEIN 385D"/>
    <property type="match status" value="1"/>
</dbReference>
<sequence>MTTVEIHKSSIMTTEITSKVEKSPTTATGNSSCPSTETEEEKAKRLLYCSLCKVAVNSASQLEAHNSGEMQRFLFVSTALQLSSSE</sequence>
<evidence type="ECO:0000256" key="6">
    <source>
        <dbReference type="ARBA" id="ARBA00023242"/>
    </source>
</evidence>
<gene>
    <name evidence="9" type="ORF">P7K49_031521</name>
</gene>
<keyword evidence="4" id="KW-0863">Zinc-finger</keyword>
<evidence type="ECO:0000259" key="8">
    <source>
        <dbReference type="Pfam" id="PF12874"/>
    </source>
</evidence>
<comment type="subcellular location">
    <subcellularLocation>
        <location evidence="1">Nucleus</location>
    </subcellularLocation>
</comment>
<dbReference type="Proteomes" id="UP001266305">
    <property type="component" value="Unassembled WGS sequence"/>
</dbReference>
<comment type="caution">
    <text evidence="9">The sequence shown here is derived from an EMBL/GenBank/DDBJ whole genome shotgun (WGS) entry which is preliminary data.</text>
</comment>
<evidence type="ECO:0000256" key="5">
    <source>
        <dbReference type="ARBA" id="ARBA00022833"/>
    </source>
</evidence>
<dbReference type="InterPro" id="IPR051845">
    <property type="entry name" value="Znf385"/>
</dbReference>
<organism evidence="9 10">
    <name type="scientific">Saguinus oedipus</name>
    <name type="common">Cotton-top tamarin</name>
    <name type="synonym">Oedipomidas oedipus</name>
    <dbReference type="NCBI Taxonomy" id="9490"/>
    <lineage>
        <taxon>Eukaryota</taxon>
        <taxon>Metazoa</taxon>
        <taxon>Chordata</taxon>
        <taxon>Craniata</taxon>
        <taxon>Vertebrata</taxon>
        <taxon>Euteleostomi</taxon>
        <taxon>Mammalia</taxon>
        <taxon>Eutheria</taxon>
        <taxon>Euarchontoglires</taxon>
        <taxon>Primates</taxon>
        <taxon>Haplorrhini</taxon>
        <taxon>Platyrrhini</taxon>
        <taxon>Cebidae</taxon>
        <taxon>Callitrichinae</taxon>
        <taxon>Saguinus</taxon>
    </lineage>
</organism>
<evidence type="ECO:0000313" key="10">
    <source>
        <dbReference type="Proteomes" id="UP001266305"/>
    </source>
</evidence>
<dbReference type="Pfam" id="PF12874">
    <property type="entry name" value="zf-met"/>
    <property type="match status" value="1"/>
</dbReference>
<dbReference type="Gene3D" id="3.30.160.60">
    <property type="entry name" value="Classic Zinc Finger"/>
    <property type="match status" value="1"/>
</dbReference>